<accession>A0A918DF45</accession>
<dbReference type="AlphaFoldDB" id="A0A918DF45"/>
<sequence length="290" mass="31011">MRSGAGARPAGRGRRLAPVLVVLAGLPSCSAAPVPKAAEPVVRVTGMADLVLPFDAYKPTAGQRAVLADAHAGLLAQCMRRHGFTVSPPPADAFKIARTDPGNSRRYGVADPEHARRYGYHLAPSDPAGPAWHDKLSRAARHRLYGSSGRPGCMSEAAAMIAGGAPKADWRWLALQDSRSLDEAAAQPAVTEAVERWKACMQRAGLRYPTPEAAIADRRWNLERAAITATEKRIASADTACKWSSGLVAAWFAADAALQRAVIAAEPDRFAMLRANLRHRLSRASAVTDR</sequence>
<evidence type="ECO:0000256" key="1">
    <source>
        <dbReference type="SAM" id="SignalP"/>
    </source>
</evidence>
<dbReference type="EMBL" id="BMNH01000001">
    <property type="protein sequence ID" value="GGO61690.1"/>
    <property type="molecule type" value="Genomic_DNA"/>
</dbReference>
<evidence type="ECO:0000313" key="3">
    <source>
        <dbReference type="Proteomes" id="UP000646523"/>
    </source>
</evidence>
<organism evidence="2 3">
    <name type="scientific">Nonomuraea cavernae</name>
    <dbReference type="NCBI Taxonomy" id="2045107"/>
    <lineage>
        <taxon>Bacteria</taxon>
        <taxon>Bacillati</taxon>
        <taxon>Actinomycetota</taxon>
        <taxon>Actinomycetes</taxon>
        <taxon>Streptosporangiales</taxon>
        <taxon>Streptosporangiaceae</taxon>
        <taxon>Nonomuraea</taxon>
    </lineage>
</organism>
<keyword evidence="3" id="KW-1185">Reference proteome</keyword>
<protein>
    <recommendedName>
        <fullName evidence="4">Lipoprotein</fullName>
    </recommendedName>
</protein>
<reference evidence="2" key="2">
    <citation type="submission" date="2020-09" db="EMBL/GenBank/DDBJ databases">
        <authorList>
            <person name="Sun Q."/>
            <person name="Zhou Y."/>
        </authorList>
    </citation>
    <scope>NUCLEOTIDE SEQUENCE</scope>
    <source>
        <strain evidence="2">CGMCC 4.7368</strain>
    </source>
</reference>
<dbReference type="Proteomes" id="UP000646523">
    <property type="component" value="Unassembled WGS sequence"/>
</dbReference>
<feature type="chain" id="PRO_5038338469" description="Lipoprotein" evidence="1">
    <location>
        <begin position="32"/>
        <end position="290"/>
    </location>
</feature>
<gene>
    <name evidence="2" type="ORF">GCM10012289_04520</name>
</gene>
<reference evidence="2" key="1">
    <citation type="journal article" date="2014" name="Int. J. Syst. Evol. Microbiol.">
        <title>Complete genome sequence of Corynebacterium casei LMG S-19264T (=DSM 44701T), isolated from a smear-ripened cheese.</title>
        <authorList>
            <consortium name="US DOE Joint Genome Institute (JGI-PGF)"/>
            <person name="Walter F."/>
            <person name="Albersmeier A."/>
            <person name="Kalinowski J."/>
            <person name="Ruckert C."/>
        </authorList>
    </citation>
    <scope>NUCLEOTIDE SEQUENCE</scope>
    <source>
        <strain evidence="2">CGMCC 4.7368</strain>
    </source>
</reference>
<comment type="caution">
    <text evidence="2">The sequence shown here is derived from an EMBL/GenBank/DDBJ whole genome shotgun (WGS) entry which is preliminary data.</text>
</comment>
<name>A0A918DF45_9ACTN</name>
<feature type="signal peptide" evidence="1">
    <location>
        <begin position="1"/>
        <end position="31"/>
    </location>
</feature>
<dbReference type="RefSeq" id="WP_189122218.1">
    <property type="nucleotide sequence ID" value="NZ_BMNH01000001.1"/>
</dbReference>
<keyword evidence="1" id="KW-0732">Signal</keyword>
<evidence type="ECO:0000313" key="2">
    <source>
        <dbReference type="EMBL" id="GGO61690.1"/>
    </source>
</evidence>
<evidence type="ECO:0008006" key="4">
    <source>
        <dbReference type="Google" id="ProtNLM"/>
    </source>
</evidence>
<proteinExistence type="predicted"/>